<evidence type="ECO:0000256" key="2">
    <source>
        <dbReference type="ARBA" id="ARBA00004613"/>
    </source>
</evidence>
<keyword evidence="5" id="KW-0964">Secreted</keyword>
<dbReference type="GO" id="GO:0046872">
    <property type="term" value="F:metal ion binding"/>
    <property type="evidence" value="ECO:0007669"/>
    <property type="project" value="UniProtKB-KW"/>
</dbReference>
<comment type="cofactor">
    <cofactor evidence="1">
        <name>Zn(2+)</name>
        <dbReference type="ChEBI" id="CHEBI:29105"/>
    </cofactor>
</comment>
<evidence type="ECO:0000256" key="9">
    <source>
        <dbReference type="ARBA" id="ARBA00047764"/>
    </source>
</evidence>
<evidence type="ECO:0000259" key="10">
    <source>
        <dbReference type="Pfam" id="PF00962"/>
    </source>
</evidence>
<sequence length="542" mass="61248">MVLIPGSKNEYFEERDKLIGMDRALRRDISYIQSRSVLEKEGDEILRRIRAEEAESIWKEDHLDVPHPFPGIRVIVSTGKKVIEKTRIFKIISQMPKGALLHVHMPAVVEPRTLLDLALKERSMYVCVPTRLTPTNLSSTLPIFLPLPVDSRPSIGTSISSSDYISNTWVHIAKARETFDRALGGPKGFDDWVVGALTINAREAYKTHNTVTKIWRKFKSTFSVAVGLSSASSVLHEYFRAFFVASINDGISYVELRIDPVFAKGILGEDGKRYLTQREVVFMFGESIREVKQELKKEGCEDKFLGARLIYCSVKKVAPKDLYVAVEDCISLKKEFPHLIAGYDLVGQEDALRPIIDYLEPLLYFRKRQAEEQVEIPFLFHAGETLGDGTAVEDNIYDAILLGTKRIGHGFSLVKHPKLLQICRERKILLEVCPISNEVLRLTSSMPMHPLPCILNNGVPVALSCDDPSVFGNFGVTYDFYQVLVASEINGLTTLGTLARDSIEFSMMPLEEKTEALRIWEVKWNVFLQQIVNLYGLLATKH</sequence>
<dbReference type="GO" id="GO:0004000">
    <property type="term" value="F:adenosine deaminase activity"/>
    <property type="evidence" value="ECO:0007669"/>
    <property type="project" value="TreeGrafter"/>
</dbReference>
<evidence type="ECO:0000256" key="8">
    <source>
        <dbReference type="ARBA" id="ARBA00022801"/>
    </source>
</evidence>
<dbReference type="InterPro" id="IPR001365">
    <property type="entry name" value="A_deaminase_dom"/>
</dbReference>
<evidence type="ECO:0000256" key="5">
    <source>
        <dbReference type="ARBA" id="ARBA00022525"/>
    </source>
</evidence>
<evidence type="ECO:0000256" key="7">
    <source>
        <dbReference type="ARBA" id="ARBA00022729"/>
    </source>
</evidence>
<evidence type="ECO:0000313" key="11">
    <source>
        <dbReference type="EMBL" id="KAF7778538.1"/>
    </source>
</evidence>
<dbReference type="GO" id="GO:0005576">
    <property type="term" value="C:extracellular region"/>
    <property type="evidence" value="ECO:0007669"/>
    <property type="project" value="UniProtKB-SubCell"/>
</dbReference>
<dbReference type="Pfam" id="PF00962">
    <property type="entry name" value="A_deaminase"/>
    <property type="match status" value="1"/>
</dbReference>
<protein>
    <recommendedName>
        <fullName evidence="4">adenosine deaminase</fullName>
        <ecNumber evidence="4">3.5.4.4</ecNumber>
    </recommendedName>
</protein>
<dbReference type="InterPro" id="IPR006330">
    <property type="entry name" value="Ado/ade_deaminase"/>
</dbReference>
<evidence type="ECO:0000256" key="3">
    <source>
        <dbReference type="ARBA" id="ARBA00006083"/>
    </source>
</evidence>
<dbReference type="Gene3D" id="3.20.20.140">
    <property type="entry name" value="Metal-dependent hydrolases"/>
    <property type="match status" value="1"/>
</dbReference>
<dbReference type="GO" id="GO:0046103">
    <property type="term" value="P:inosine biosynthetic process"/>
    <property type="evidence" value="ECO:0007669"/>
    <property type="project" value="TreeGrafter"/>
</dbReference>
<keyword evidence="7" id="KW-0732">Signal</keyword>
<comment type="subcellular location">
    <subcellularLocation>
        <location evidence="2">Secreted</location>
    </subcellularLocation>
</comment>
<comment type="caution">
    <text evidence="11">The sequence shown here is derived from an EMBL/GenBank/DDBJ whole genome shotgun (WGS) entry which is preliminary data.</text>
</comment>
<comment type="catalytic activity">
    <reaction evidence="9">
        <text>adenosine + H2O + H(+) = inosine + NH4(+)</text>
        <dbReference type="Rhea" id="RHEA:24408"/>
        <dbReference type="ChEBI" id="CHEBI:15377"/>
        <dbReference type="ChEBI" id="CHEBI:15378"/>
        <dbReference type="ChEBI" id="CHEBI:16335"/>
        <dbReference type="ChEBI" id="CHEBI:17596"/>
        <dbReference type="ChEBI" id="CHEBI:28938"/>
        <dbReference type="EC" id="3.5.4.4"/>
    </reaction>
</comment>
<dbReference type="AlphaFoldDB" id="A0A8H7KIM9"/>
<accession>A0A8H7KIM9</accession>
<proteinExistence type="inferred from homology"/>
<comment type="similarity">
    <text evidence="3">Belongs to the metallo-dependent hydrolases superfamily. Adenosine and AMP deaminases family. ADGF subfamily.</text>
</comment>
<gene>
    <name evidence="11" type="ORF">Agabi119p4_2883</name>
</gene>
<dbReference type="Proteomes" id="UP000629468">
    <property type="component" value="Unassembled WGS sequence"/>
</dbReference>
<dbReference type="EC" id="3.5.4.4" evidence="4"/>
<evidence type="ECO:0000256" key="6">
    <source>
        <dbReference type="ARBA" id="ARBA00022723"/>
    </source>
</evidence>
<keyword evidence="6" id="KW-0479">Metal-binding</keyword>
<evidence type="ECO:0000256" key="4">
    <source>
        <dbReference type="ARBA" id="ARBA00012784"/>
    </source>
</evidence>
<dbReference type="InterPro" id="IPR032466">
    <property type="entry name" value="Metal_Hydrolase"/>
</dbReference>
<feature type="domain" description="Adenosine deaminase" evidence="10">
    <location>
        <begin position="210"/>
        <end position="515"/>
    </location>
</feature>
<keyword evidence="8" id="KW-0378">Hydrolase</keyword>
<evidence type="ECO:0000256" key="1">
    <source>
        <dbReference type="ARBA" id="ARBA00001947"/>
    </source>
</evidence>
<dbReference type="SUPFAM" id="SSF51556">
    <property type="entry name" value="Metallo-dependent hydrolases"/>
    <property type="match status" value="1"/>
</dbReference>
<organism evidence="11 12">
    <name type="scientific">Agaricus bisporus var. burnettii</name>
    <dbReference type="NCBI Taxonomy" id="192524"/>
    <lineage>
        <taxon>Eukaryota</taxon>
        <taxon>Fungi</taxon>
        <taxon>Dikarya</taxon>
        <taxon>Basidiomycota</taxon>
        <taxon>Agaricomycotina</taxon>
        <taxon>Agaricomycetes</taxon>
        <taxon>Agaricomycetidae</taxon>
        <taxon>Agaricales</taxon>
        <taxon>Agaricineae</taxon>
        <taxon>Agaricaceae</taxon>
        <taxon>Agaricus</taxon>
    </lineage>
</organism>
<dbReference type="EMBL" id="JABXXO010000004">
    <property type="protein sequence ID" value="KAF7778538.1"/>
    <property type="molecule type" value="Genomic_DNA"/>
</dbReference>
<reference evidence="11 12" key="1">
    <citation type="journal article" name="Sci. Rep.">
        <title>Telomere-to-telomere assembled and centromere annotated genomes of the two main subspecies of the button mushroom Agaricus bisporus reveal especially polymorphic chromosome ends.</title>
        <authorList>
            <person name="Sonnenberg A.S.M."/>
            <person name="Sedaghat-Telgerd N."/>
            <person name="Lavrijssen B."/>
            <person name="Ohm R.A."/>
            <person name="Hendrickx P.M."/>
            <person name="Scholtmeijer K."/>
            <person name="Baars J.J.P."/>
            <person name="van Peer A."/>
        </authorList>
    </citation>
    <scope>NUCLEOTIDE SEQUENCE [LARGE SCALE GENOMIC DNA]</scope>
    <source>
        <strain evidence="11 12">H119_p4</strain>
    </source>
</reference>
<dbReference type="PANTHER" id="PTHR11409:SF39">
    <property type="entry name" value="ADENOSINE DEAMINASE 2"/>
    <property type="match status" value="1"/>
</dbReference>
<evidence type="ECO:0000313" key="12">
    <source>
        <dbReference type="Proteomes" id="UP000629468"/>
    </source>
</evidence>
<dbReference type="PANTHER" id="PTHR11409">
    <property type="entry name" value="ADENOSINE DEAMINASE"/>
    <property type="match status" value="1"/>
</dbReference>
<dbReference type="FunFam" id="3.20.20.140:FF:000017">
    <property type="entry name" value="Adenosine deaminase 2"/>
    <property type="match status" value="1"/>
</dbReference>
<dbReference type="GO" id="GO:0006154">
    <property type="term" value="P:adenosine catabolic process"/>
    <property type="evidence" value="ECO:0007669"/>
    <property type="project" value="TreeGrafter"/>
</dbReference>
<name>A0A8H7KIM9_AGABI</name>